<dbReference type="PROSITE" id="PS50206">
    <property type="entry name" value="RHODANESE_3"/>
    <property type="match status" value="1"/>
</dbReference>
<dbReference type="STRING" id="196109.A0A136ITG4"/>
<proteinExistence type="predicted"/>
<dbReference type="FunCoup" id="A0A136ITG4">
    <property type="interactions" value="155"/>
</dbReference>
<dbReference type="InParanoid" id="A0A136ITG4"/>
<dbReference type="SUPFAM" id="SSF52821">
    <property type="entry name" value="Rhodanese/Cell cycle control phosphatase"/>
    <property type="match status" value="1"/>
</dbReference>
<protein>
    <submittedName>
        <fullName evidence="2">Rhodanese-like domain-containing protein</fullName>
    </submittedName>
</protein>
<dbReference type="PANTHER" id="PTHR10828:SF38">
    <property type="entry name" value="ARSENICAL-RESISTANCE PROTEIN 2-RELATED"/>
    <property type="match status" value="1"/>
</dbReference>
<dbReference type="PANTHER" id="PTHR10828">
    <property type="entry name" value="M-PHASE INDUCER PHOSPHATASE DUAL SPECIFICITY PHOSPHATASE CDC25"/>
    <property type="match status" value="1"/>
</dbReference>
<evidence type="ECO:0000313" key="2">
    <source>
        <dbReference type="EMBL" id="KXJ88314.1"/>
    </source>
</evidence>
<name>A0A136ITG4_9PEZI</name>
<evidence type="ECO:0000259" key="1">
    <source>
        <dbReference type="PROSITE" id="PS50206"/>
    </source>
</evidence>
<dbReference type="Pfam" id="PF00581">
    <property type="entry name" value="Rhodanese"/>
    <property type="match status" value="1"/>
</dbReference>
<accession>A0A136ITG4</accession>
<dbReference type="GO" id="GO:0005737">
    <property type="term" value="C:cytoplasm"/>
    <property type="evidence" value="ECO:0007669"/>
    <property type="project" value="TreeGrafter"/>
</dbReference>
<sequence>MSMETVATLRRIQPEELARMLKEQQGSADAGAEESKIAIVDVRDDDYIGGHIQGSIHAPSRALDTWMPTLLRRLADKEVVVFHCMLSQQRGPSAALRYVREKDAAAARSGSGATAQGLKQRVVVLDRGFQGWLEQYGEDAALTEGYRKDLWDDM</sequence>
<feature type="domain" description="Rhodanese" evidence="1">
    <location>
        <begin position="33"/>
        <end position="141"/>
    </location>
</feature>
<dbReference type="SMART" id="SM00450">
    <property type="entry name" value="RHOD"/>
    <property type="match status" value="1"/>
</dbReference>
<dbReference type="AlphaFoldDB" id="A0A136ITG4"/>
<organism evidence="2 3">
    <name type="scientific">Microdochium bolleyi</name>
    <dbReference type="NCBI Taxonomy" id="196109"/>
    <lineage>
        <taxon>Eukaryota</taxon>
        <taxon>Fungi</taxon>
        <taxon>Dikarya</taxon>
        <taxon>Ascomycota</taxon>
        <taxon>Pezizomycotina</taxon>
        <taxon>Sordariomycetes</taxon>
        <taxon>Xylariomycetidae</taxon>
        <taxon>Xylariales</taxon>
        <taxon>Microdochiaceae</taxon>
        <taxon>Microdochium</taxon>
    </lineage>
</organism>
<dbReference type="InterPro" id="IPR001763">
    <property type="entry name" value="Rhodanese-like_dom"/>
</dbReference>
<dbReference type="GO" id="GO:0005634">
    <property type="term" value="C:nucleus"/>
    <property type="evidence" value="ECO:0007669"/>
    <property type="project" value="TreeGrafter"/>
</dbReference>
<dbReference type="OrthoDB" id="102559at2759"/>
<dbReference type="GO" id="GO:0004725">
    <property type="term" value="F:protein tyrosine phosphatase activity"/>
    <property type="evidence" value="ECO:0007669"/>
    <property type="project" value="TreeGrafter"/>
</dbReference>
<dbReference type="EMBL" id="KQ964259">
    <property type="protein sequence ID" value="KXJ88314.1"/>
    <property type="molecule type" value="Genomic_DNA"/>
</dbReference>
<gene>
    <name evidence="2" type="ORF">Micbo1qcDRAFT_207568</name>
</gene>
<dbReference type="InterPro" id="IPR036873">
    <property type="entry name" value="Rhodanese-like_dom_sf"/>
</dbReference>
<dbReference type="Gene3D" id="3.40.250.10">
    <property type="entry name" value="Rhodanese-like domain"/>
    <property type="match status" value="1"/>
</dbReference>
<evidence type="ECO:0000313" key="3">
    <source>
        <dbReference type="Proteomes" id="UP000070501"/>
    </source>
</evidence>
<reference evidence="3" key="1">
    <citation type="submission" date="2016-02" db="EMBL/GenBank/DDBJ databases">
        <title>Draft genome sequence of Microdochium bolleyi, a fungal endophyte of beachgrass.</title>
        <authorList>
            <consortium name="DOE Joint Genome Institute"/>
            <person name="David A.S."/>
            <person name="May G."/>
            <person name="Haridas S."/>
            <person name="Lim J."/>
            <person name="Wang M."/>
            <person name="Labutti K."/>
            <person name="Lipzen A."/>
            <person name="Barry K."/>
            <person name="Grigoriev I.V."/>
        </authorList>
    </citation>
    <scope>NUCLEOTIDE SEQUENCE [LARGE SCALE GENOMIC DNA]</scope>
    <source>
        <strain evidence="3">J235TASD1</strain>
    </source>
</reference>
<dbReference type="Proteomes" id="UP000070501">
    <property type="component" value="Unassembled WGS sequence"/>
</dbReference>
<keyword evidence="3" id="KW-1185">Reference proteome</keyword>